<keyword evidence="5" id="KW-1185">Reference proteome</keyword>
<evidence type="ECO:0000256" key="1">
    <source>
        <dbReference type="ARBA" id="ARBA00022729"/>
    </source>
</evidence>
<dbReference type="InterPro" id="IPR027385">
    <property type="entry name" value="Beta-barrel_OMP"/>
</dbReference>
<feature type="domain" description="Outer membrane protein beta-barrel" evidence="3">
    <location>
        <begin position="21"/>
        <end position="179"/>
    </location>
</feature>
<dbReference type="HOGENOM" id="CLU_111119_1_0_10"/>
<dbReference type="SUPFAM" id="SSF56925">
    <property type="entry name" value="OMPA-like"/>
    <property type="match status" value="1"/>
</dbReference>
<gene>
    <name evidence="4" type="ORF">HMPREF1071_02054</name>
</gene>
<accession>I9T7X0</accession>
<dbReference type="NCBIfam" id="TIGR01414">
    <property type="entry name" value="autotrans_barl"/>
    <property type="match status" value="1"/>
</dbReference>
<dbReference type="Proteomes" id="UP000005150">
    <property type="component" value="Unassembled WGS sequence"/>
</dbReference>
<dbReference type="InterPro" id="IPR006315">
    <property type="entry name" value="OM_autotransptr_brl_dom"/>
</dbReference>
<dbReference type="InterPro" id="IPR011250">
    <property type="entry name" value="OMP/PagP_B-barrel"/>
</dbReference>
<organism evidence="4 5">
    <name type="scientific">Bacteroides salyersiae CL02T12C01</name>
    <dbReference type="NCBI Taxonomy" id="997887"/>
    <lineage>
        <taxon>Bacteria</taxon>
        <taxon>Pseudomonadati</taxon>
        <taxon>Bacteroidota</taxon>
        <taxon>Bacteroidia</taxon>
        <taxon>Bacteroidales</taxon>
        <taxon>Bacteroidaceae</taxon>
        <taxon>Bacteroides</taxon>
    </lineage>
</organism>
<proteinExistence type="predicted"/>
<reference evidence="4 5" key="1">
    <citation type="submission" date="2012-02" db="EMBL/GenBank/DDBJ databases">
        <title>The Genome Sequence of Bacteroides salyersiae CL02T12C01.</title>
        <authorList>
            <consortium name="The Broad Institute Genome Sequencing Platform"/>
            <person name="Earl A."/>
            <person name="Ward D."/>
            <person name="Feldgarden M."/>
            <person name="Gevers D."/>
            <person name="Zitomersky N.L."/>
            <person name="Coyne M.J."/>
            <person name="Comstock L.E."/>
            <person name="Young S.K."/>
            <person name="Zeng Q."/>
            <person name="Gargeya S."/>
            <person name="Fitzgerald M."/>
            <person name="Haas B."/>
            <person name="Abouelleil A."/>
            <person name="Alvarado L."/>
            <person name="Arachchi H.M."/>
            <person name="Berlin A."/>
            <person name="Chapman S.B."/>
            <person name="Gearin G."/>
            <person name="Goldberg J."/>
            <person name="Griggs A."/>
            <person name="Gujja S."/>
            <person name="Hansen M."/>
            <person name="Heiman D."/>
            <person name="Howarth C."/>
            <person name="Larimer J."/>
            <person name="Lui A."/>
            <person name="MacDonald P.J.P."/>
            <person name="McCowen C."/>
            <person name="Montmayeur A."/>
            <person name="Murphy C."/>
            <person name="Neiman D."/>
            <person name="Pearson M."/>
            <person name="Priest M."/>
            <person name="Roberts A."/>
            <person name="Saif S."/>
            <person name="Shea T."/>
            <person name="Sisk P."/>
            <person name="Stolte C."/>
            <person name="Sykes S."/>
            <person name="Wortman J."/>
            <person name="Nusbaum C."/>
            <person name="Birren B."/>
        </authorList>
    </citation>
    <scope>NUCLEOTIDE SEQUENCE [LARGE SCALE GENOMIC DNA]</scope>
    <source>
        <strain evidence="4 5">CL02T12C01</strain>
    </source>
</reference>
<sequence length="179" mass="20010">MRKVLLLVVTLVSLCSYAQKGEKSVNLQLGYGTEIKNVGLGAKFAYNVTDAIRLAPSFDYFFKKDFVSNWDINVDAHYLFPIADKFKVYPLVGLTYSSWKVDLGGAIEDAIEDMGGYIEDDGEDDGGSLNVTEGRFGMNIGAGIQYDINQTWGLNFEFKYQIIKDFNQAVFNVGVAYKF</sequence>
<dbReference type="Gene3D" id="2.40.160.20">
    <property type="match status" value="1"/>
</dbReference>
<evidence type="ECO:0000313" key="5">
    <source>
        <dbReference type="Proteomes" id="UP000005150"/>
    </source>
</evidence>
<dbReference type="EMBL" id="AGXV01000024">
    <property type="protein sequence ID" value="EIY64838.1"/>
    <property type="molecule type" value="Genomic_DNA"/>
</dbReference>
<evidence type="ECO:0000313" key="4">
    <source>
        <dbReference type="EMBL" id="EIY64838.1"/>
    </source>
</evidence>
<comment type="caution">
    <text evidence="4">The sequence shown here is derived from an EMBL/GenBank/DDBJ whole genome shotgun (WGS) entry which is preliminary data.</text>
</comment>
<feature type="chain" id="PRO_5003726447" evidence="2">
    <location>
        <begin position="21"/>
        <end position="179"/>
    </location>
</feature>
<dbReference type="OrthoDB" id="1163183at2"/>
<name>I9T7X0_9BACE</name>
<feature type="signal peptide" evidence="2">
    <location>
        <begin position="1"/>
        <end position="20"/>
    </location>
</feature>
<dbReference type="PATRIC" id="fig|997887.3.peg.2149"/>
<keyword evidence="1 2" id="KW-0732">Signal</keyword>
<dbReference type="AlphaFoldDB" id="I9T7X0"/>
<evidence type="ECO:0000259" key="3">
    <source>
        <dbReference type="Pfam" id="PF13505"/>
    </source>
</evidence>
<dbReference type="GO" id="GO:0019867">
    <property type="term" value="C:outer membrane"/>
    <property type="evidence" value="ECO:0007669"/>
    <property type="project" value="InterPro"/>
</dbReference>
<dbReference type="Pfam" id="PF13505">
    <property type="entry name" value="OMP_b-brl"/>
    <property type="match status" value="1"/>
</dbReference>
<protein>
    <submittedName>
        <fullName evidence="4">Outer membrane autotransporter barrel domain-containing protein</fullName>
    </submittedName>
</protein>
<dbReference type="RefSeq" id="WP_007479970.1">
    <property type="nucleotide sequence ID" value="NZ_JH724307.1"/>
</dbReference>
<evidence type="ECO:0000256" key="2">
    <source>
        <dbReference type="SAM" id="SignalP"/>
    </source>
</evidence>